<evidence type="ECO:0000313" key="2">
    <source>
        <dbReference type="Proteomes" id="UP000824540"/>
    </source>
</evidence>
<accession>A0A8T2NFR4</accession>
<reference evidence="1" key="1">
    <citation type="thesis" date="2021" institute="BYU ScholarsArchive" country="Provo, UT, USA">
        <title>Applications of and Algorithms for Genome Assembly and Genomic Analyses with an Emphasis on Marine Teleosts.</title>
        <authorList>
            <person name="Pickett B.D."/>
        </authorList>
    </citation>
    <scope>NUCLEOTIDE SEQUENCE</scope>
    <source>
        <strain evidence="1">HI-2016</strain>
    </source>
</reference>
<gene>
    <name evidence="1" type="ORF">JZ751_024064</name>
</gene>
<dbReference type="AlphaFoldDB" id="A0A8T2NFR4"/>
<name>A0A8T2NFR4_9TELE</name>
<protein>
    <submittedName>
        <fullName evidence="1">Uncharacterized protein</fullName>
    </submittedName>
</protein>
<dbReference type="EMBL" id="JAFBMS010000057">
    <property type="protein sequence ID" value="KAG9339205.1"/>
    <property type="molecule type" value="Genomic_DNA"/>
</dbReference>
<sequence length="122" mass="14230">MSAFLFKQPEKQASNLQILRRRPNLLLTDFMWWGQCTKPERIDVRSACSCSVIVRNCLNEVLEKIYRPEQAPQHLDSVNYINSNRKCPCLPIGSRTPCLLGSWSWEILNPIGNTLVRFPRRR</sequence>
<evidence type="ECO:0000313" key="1">
    <source>
        <dbReference type="EMBL" id="KAG9339205.1"/>
    </source>
</evidence>
<organism evidence="1 2">
    <name type="scientific">Albula glossodonta</name>
    <name type="common">roundjaw bonefish</name>
    <dbReference type="NCBI Taxonomy" id="121402"/>
    <lineage>
        <taxon>Eukaryota</taxon>
        <taxon>Metazoa</taxon>
        <taxon>Chordata</taxon>
        <taxon>Craniata</taxon>
        <taxon>Vertebrata</taxon>
        <taxon>Euteleostomi</taxon>
        <taxon>Actinopterygii</taxon>
        <taxon>Neopterygii</taxon>
        <taxon>Teleostei</taxon>
        <taxon>Albuliformes</taxon>
        <taxon>Albulidae</taxon>
        <taxon>Albula</taxon>
    </lineage>
</organism>
<proteinExistence type="predicted"/>
<dbReference type="Proteomes" id="UP000824540">
    <property type="component" value="Unassembled WGS sequence"/>
</dbReference>
<comment type="caution">
    <text evidence="1">The sequence shown here is derived from an EMBL/GenBank/DDBJ whole genome shotgun (WGS) entry which is preliminary data.</text>
</comment>
<keyword evidence="2" id="KW-1185">Reference proteome</keyword>